<evidence type="ECO:0000259" key="6">
    <source>
        <dbReference type="Pfam" id="PF21077"/>
    </source>
</evidence>
<evidence type="ECO:0000259" key="3">
    <source>
        <dbReference type="Pfam" id="PF21074"/>
    </source>
</evidence>
<dbReference type="InterPro" id="IPR028971">
    <property type="entry name" value="NAD-GDH_cat"/>
</dbReference>
<dbReference type="Pfam" id="PF21078">
    <property type="entry name" value="GDH_HM3"/>
    <property type="match status" value="1"/>
</dbReference>
<dbReference type="SUPFAM" id="SSF51735">
    <property type="entry name" value="NAD(P)-binding Rossmann-fold domains"/>
    <property type="match status" value="1"/>
</dbReference>
<dbReference type="Pfam" id="PF05088">
    <property type="entry name" value="Bac_GDH_CD"/>
    <property type="match status" value="1"/>
</dbReference>
<dbReference type="PANTHER" id="PTHR43403:SF1">
    <property type="entry name" value="NAD-SPECIFIC GLUTAMATE DEHYDROGENASE"/>
    <property type="match status" value="1"/>
</dbReference>
<dbReference type="OrthoDB" id="9758052at2"/>
<dbReference type="Pfam" id="PF21077">
    <property type="entry name" value="GDH_ACT3"/>
    <property type="match status" value="1"/>
</dbReference>
<evidence type="ECO:0000313" key="7">
    <source>
        <dbReference type="EMBL" id="RMB12686.1"/>
    </source>
</evidence>
<dbReference type="GO" id="GO:0006538">
    <property type="term" value="P:L-glutamate catabolic process"/>
    <property type="evidence" value="ECO:0007669"/>
    <property type="project" value="InterPro"/>
</dbReference>
<proteinExistence type="predicted"/>
<organism evidence="7 8">
    <name type="scientific">Eilatimonas milleporae</name>
    <dbReference type="NCBI Taxonomy" id="911205"/>
    <lineage>
        <taxon>Bacteria</taxon>
        <taxon>Pseudomonadati</taxon>
        <taxon>Pseudomonadota</taxon>
        <taxon>Alphaproteobacteria</taxon>
        <taxon>Kordiimonadales</taxon>
        <taxon>Kordiimonadaceae</taxon>
        <taxon>Eilatimonas</taxon>
    </lineage>
</organism>
<dbReference type="InterPro" id="IPR036291">
    <property type="entry name" value="NAD(P)-bd_dom_sf"/>
</dbReference>
<evidence type="ECO:0000256" key="1">
    <source>
        <dbReference type="ARBA" id="ARBA00023002"/>
    </source>
</evidence>
<dbReference type="InterPro" id="IPR049056">
    <property type="entry name" value="NAD_Glu_DH_HM3"/>
</dbReference>
<reference evidence="7 8" key="1">
    <citation type="submission" date="2018-10" db="EMBL/GenBank/DDBJ databases">
        <title>Genomic Encyclopedia of Archaeal and Bacterial Type Strains, Phase II (KMG-II): from individual species to whole genera.</title>
        <authorList>
            <person name="Goeker M."/>
        </authorList>
    </citation>
    <scope>NUCLEOTIDE SEQUENCE [LARGE SCALE GENOMIC DNA]</scope>
    <source>
        <strain evidence="7 8">DSM 25217</strain>
    </source>
</reference>
<dbReference type="InterPro" id="IPR049062">
    <property type="entry name" value="NAD_Glu_DH_ACT2"/>
</dbReference>
<feature type="domain" description="NAD-glutamate dehydrogenase catalytic" evidence="2">
    <location>
        <begin position="723"/>
        <end position="1219"/>
    </location>
</feature>
<dbReference type="InterPro" id="IPR048381">
    <property type="entry name" value="GDH_C"/>
</dbReference>
<dbReference type="GO" id="GO:0004352">
    <property type="term" value="F:glutamate dehydrogenase (NAD+) activity"/>
    <property type="evidence" value="ECO:0007669"/>
    <property type="project" value="InterPro"/>
</dbReference>
<dbReference type="PANTHER" id="PTHR43403">
    <property type="entry name" value="NAD-SPECIFIC GLUTAMATE DEHYDROGENASE"/>
    <property type="match status" value="1"/>
</dbReference>
<gene>
    <name evidence="7" type="ORF">BXY39_0109</name>
</gene>
<dbReference type="SUPFAM" id="SSF53223">
    <property type="entry name" value="Aminoacid dehydrogenase-like, N-terminal domain"/>
    <property type="match status" value="1"/>
</dbReference>
<protein>
    <submittedName>
        <fullName evidence="7">Glutamate dehydrogenase</fullName>
    </submittedName>
</protein>
<dbReference type="Pfam" id="PF21076">
    <property type="entry name" value="GDH_ACT2"/>
    <property type="match status" value="1"/>
</dbReference>
<sequence>MTRDEDHKRIMADLGRVAHERFAGEELESFLTFLDCFYPPQSPDDLLDQPVETLFSIAAAMWRAAAERVVGTPSLTILNPRGQEEGWSSRNTILMIVNNDMPFLVDSLTGALSLTLRQRLHMMHHPILPVVRDADGRRLPEETDEALSLRESYIYIEIDPQSDEEMLDHIRQTLLSVLSDVSAVVKDWKAMLAKIDETVASLTVNPPPVDQNEVDETIRFLRWLGDDHFTFLGFREYRFDVAAENFDFGRVERSGLGILRDTERYVLRDKDGLTPMSREIRHFLTQPEPLIITKANVKSSVHRVSHMDYVGVKIFDENGVAVGERRFVGLFTSLAYSQFAHDVPLLRHKVARIQERALFEKRSHAGKALSHVLETFPRDELFQISEALLYETAMGILQLIERPRPRAFVRRDEFERFVSALVYVPRENYHTGLRARVEQILCNAFNGEVSVYYAMLSDASLARWHFIIRTKPGAVPSVDEKDVNAQIAEAAQGWNDRLQLALTERGGEERGNKLFHIYKDRFSIAYREAFSPKQAAYDIDKLETISGKDEVGVDFYRHLDDGDGRYRLKLHHGQRMVPLSACMPILENMGFRALVQHSYQMVGSGQGHIHDFMLECARVCSLSLDELKPLVEALFLRVMSGVIENDRFNELTTLASIPWDRILVFRAYGKYLRQLGLGYTPTYMARCLGAHPDFAMKLWDLFQAQFDPDSVDEDRAEALAADIRVSLEAVSSLDEDRILRGYLNAIRATLRTNFYQTGVVEGKKPHALAFKIRSRDVEEAPLPRPYAEIWVYSPRVEGVHLRGGPIARGGLRWSDRREDFRTEILGLVKAQQVKNAVIVPQGAKGGFFAKRLPSPSKRKAFQDEGVAAYKTFIASLLSLTDNLKQDKVKPPLNVVRRDGDDPYLVVAADKGTATFSDTANALSQKAGFWLDDAFASGGSKGYDHKKMGITARGAWVSVQRHFREMGGNVQNDPIDVIGVGDMSGDVFGNGMLLSKTIRLKAAFNHVHIFIDPDPQNAAAQWDERKRLFETPGSTWQDYDAALISKGGGVFSRTDKFIALSPEIRAWLHVEDAQLTPSALVHAILKAKADLLWFGGIGTYVRAEEESNAQVGDRANDALRITADELQVKAVGEGGNLGMTQRARIAFARRGGRVNTDFIDNSAGVDCSDKEVNIKILLSLAENRGKLTRDERDVLLEEMTDEVSDIVLSDNYLQTQAISLAQDGAVSEREYHLGLIRALERDSDLDREIEVLPSDEGFAELAAGDAGLSRPELSTLLAYAKMSLTSVLTRSKLIDNPVLRPELEWGFPSVLRERFPDEIADHRLRREIIATVLANAVINWGGLSFVYEIREETGLGVEDIVAAFVTVREAFEMTPRWEAINALDYDVPSAIQHDMHRSLSESLKAQVRWMLRSLPRPLDISALVERYRLAVRALFDIDVKVLSDPAREAFEERREIYKTTGVPHDLATYVAGLELFRSASDIIVVAEKTGRSVGDVATVHFALADLLGFDWLRQRADRIILDDHWDRLSIRADLEDLEDQQRILVEAVCTAAGKDTDVSKAVKAWAKKEKTRVIRAKRLIDDLTASGSLTPPKLSFANRRLRSILR</sequence>
<accession>A0A3M0CYH9</accession>
<dbReference type="GO" id="GO:0004069">
    <property type="term" value="F:L-aspartate:2-oxoglutarate aminotransferase activity"/>
    <property type="evidence" value="ECO:0007669"/>
    <property type="project" value="InterPro"/>
</dbReference>
<evidence type="ECO:0000259" key="5">
    <source>
        <dbReference type="Pfam" id="PF21076"/>
    </source>
</evidence>
<dbReference type="InterPro" id="IPR046346">
    <property type="entry name" value="Aminoacid_DH-like_N_sf"/>
</dbReference>
<evidence type="ECO:0000313" key="8">
    <source>
        <dbReference type="Proteomes" id="UP000271227"/>
    </source>
</evidence>
<dbReference type="InterPro" id="IPR049058">
    <property type="entry name" value="NAD_Glu_DH_HM2"/>
</dbReference>
<dbReference type="RefSeq" id="WP_121936898.1">
    <property type="nucleotide sequence ID" value="NZ_REFR01000002.1"/>
</dbReference>
<dbReference type="Pfam" id="PF21079">
    <property type="entry name" value="GDH_HM2"/>
    <property type="match status" value="1"/>
</dbReference>
<dbReference type="InterPro" id="IPR007780">
    <property type="entry name" value="NAD_Glu_DH_bac"/>
</dbReference>
<keyword evidence="8" id="KW-1185">Reference proteome</keyword>
<dbReference type="Pfam" id="PF21073">
    <property type="entry name" value="GDH_HM1"/>
    <property type="match status" value="1"/>
</dbReference>
<feature type="domain" description="NAD-glutamate dehydrogenase ACT2" evidence="5">
    <location>
        <begin position="406"/>
        <end position="495"/>
    </location>
</feature>
<dbReference type="InterPro" id="IPR049059">
    <property type="entry name" value="NAD_Glu_DH_HM1"/>
</dbReference>
<evidence type="ECO:0000259" key="4">
    <source>
        <dbReference type="Pfam" id="PF21075"/>
    </source>
</evidence>
<name>A0A3M0CYH9_9PROT</name>
<feature type="domain" description="NAD-specific glutamate dehydrogenase C-terminal" evidence="3">
    <location>
        <begin position="1265"/>
        <end position="1601"/>
    </location>
</feature>
<dbReference type="PIRSF" id="PIRSF036761">
    <property type="entry name" value="GDH_Mll4104"/>
    <property type="match status" value="1"/>
</dbReference>
<feature type="domain" description="NAD-glutamate dehydrogenase ACT3" evidence="6">
    <location>
        <begin position="551"/>
        <end position="625"/>
    </location>
</feature>
<dbReference type="EMBL" id="REFR01000002">
    <property type="protein sequence ID" value="RMB12686.1"/>
    <property type="molecule type" value="Genomic_DNA"/>
</dbReference>
<feature type="domain" description="NAD-glutamate dehydrogenase N-terminal ACT1" evidence="4">
    <location>
        <begin position="33"/>
        <end position="174"/>
    </location>
</feature>
<dbReference type="InterPro" id="IPR024727">
    <property type="entry name" value="NAD_Glu_DH_N_ACT1"/>
</dbReference>
<dbReference type="InterPro" id="IPR049064">
    <property type="entry name" value="NAD_Glu_DH_ACT3"/>
</dbReference>
<evidence type="ECO:0000259" key="2">
    <source>
        <dbReference type="Pfam" id="PF05088"/>
    </source>
</evidence>
<dbReference type="Pfam" id="PF21074">
    <property type="entry name" value="GDH_C"/>
    <property type="match status" value="1"/>
</dbReference>
<dbReference type="Pfam" id="PF21075">
    <property type="entry name" value="GDH_ACT1"/>
    <property type="match status" value="1"/>
</dbReference>
<dbReference type="Gene3D" id="3.40.50.720">
    <property type="entry name" value="NAD(P)-binding Rossmann-like Domain"/>
    <property type="match status" value="1"/>
</dbReference>
<keyword evidence="1" id="KW-0560">Oxidoreductase</keyword>
<dbReference type="InParanoid" id="A0A3M0CYH9"/>
<comment type="caution">
    <text evidence="7">The sequence shown here is derived from an EMBL/GenBank/DDBJ whole genome shotgun (WGS) entry which is preliminary data.</text>
</comment>
<dbReference type="Proteomes" id="UP000271227">
    <property type="component" value="Unassembled WGS sequence"/>
</dbReference>